<proteinExistence type="predicted"/>
<organism evidence="1 2">
    <name type="scientific">Ciceribacter selenitireducens ATCC BAA-1503</name>
    <dbReference type="NCBI Taxonomy" id="1336235"/>
    <lineage>
        <taxon>Bacteria</taxon>
        <taxon>Pseudomonadati</taxon>
        <taxon>Pseudomonadota</taxon>
        <taxon>Alphaproteobacteria</taxon>
        <taxon>Hyphomicrobiales</taxon>
        <taxon>Rhizobiaceae</taxon>
        <taxon>Ciceribacter</taxon>
    </lineage>
</organism>
<dbReference type="Pfam" id="PF04325">
    <property type="entry name" value="DUF465"/>
    <property type="match status" value="1"/>
</dbReference>
<sequence>MSNTPHEIHDEFPEYADKMHALKVSDEHFAKLLEDYRDVNRAIHRSETQVEPVGDVEEETMRKKRMVLKDEIYGMLTKA</sequence>
<dbReference type="RefSeq" id="WP_115669384.1">
    <property type="nucleotide sequence ID" value="NZ_UEYP01000002.1"/>
</dbReference>
<dbReference type="STRING" id="1336235.GCA_000518785_00345"/>
<protein>
    <recommendedName>
        <fullName evidence="3">DUF465 domain-containing protein</fullName>
    </recommendedName>
</protein>
<gene>
    <name evidence="1" type="ORF">RHIZ70_2327</name>
</gene>
<dbReference type="Gene3D" id="6.10.280.50">
    <property type="match status" value="1"/>
</dbReference>
<dbReference type="Proteomes" id="UP000254764">
    <property type="component" value="Unassembled WGS sequence"/>
</dbReference>
<evidence type="ECO:0008006" key="3">
    <source>
        <dbReference type="Google" id="ProtNLM"/>
    </source>
</evidence>
<dbReference type="InterPro" id="IPR007420">
    <property type="entry name" value="DUF465"/>
</dbReference>
<keyword evidence="2" id="KW-1185">Reference proteome</keyword>
<dbReference type="EMBL" id="UEYP01000002">
    <property type="protein sequence ID" value="SSC66619.1"/>
    <property type="molecule type" value="Genomic_DNA"/>
</dbReference>
<evidence type="ECO:0000313" key="1">
    <source>
        <dbReference type="EMBL" id="SSC66619.1"/>
    </source>
</evidence>
<dbReference type="InterPro" id="IPR038444">
    <property type="entry name" value="DUF465_sf"/>
</dbReference>
<dbReference type="AlphaFoldDB" id="A0A376AFK0"/>
<reference evidence="2" key="1">
    <citation type="submission" date="2018-07" db="EMBL/GenBank/DDBJ databases">
        <authorList>
            <person name="Peiro R."/>
            <person name="Begona"/>
            <person name="Cbmso G."/>
            <person name="Lopez M."/>
            <person name="Gonzalez S."/>
        </authorList>
    </citation>
    <scope>NUCLEOTIDE SEQUENCE [LARGE SCALE GENOMIC DNA]</scope>
</reference>
<dbReference type="OrthoDB" id="1263265at2"/>
<evidence type="ECO:0000313" key="2">
    <source>
        <dbReference type="Proteomes" id="UP000254764"/>
    </source>
</evidence>
<accession>A0A376AFK0</accession>
<name>A0A376AFK0_9HYPH</name>